<dbReference type="PROSITE" id="PS50949">
    <property type="entry name" value="HTH_GNTR"/>
    <property type="match status" value="1"/>
</dbReference>
<evidence type="ECO:0000259" key="4">
    <source>
        <dbReference type="PROSITE" id="PS50949"/>
    </source>
</evidence>
<evidence type="ECO:0000256" key="3">
    <source>
        <dbReference type="ARBA" id="ARBA00023163"/>
    </source>
</evidence>
<dbReference type="Proteomes" id="UP000679749">
    <property type="component" value="Unassembled WGS sequence"/>
</dbReference>
<protein>
    <submittedName>
        <fullName evidence="5">GntR family transcriptional regulator</fullName>
    </submittedName>
</protein>
<keyword evidence="3" id="KW-0804">Transcription</keyword>
<reference evidence="5" key="1">
    <citation type="submission" date="2021-05" db="EMBL/GenBank/DDBJ databases">
        <title>Novel Bacillus species.</title>
        <authorList>
            <person name="Liu G."/>
        </authorList>
    </citation>
    <scope>NUCLEOTIDE SEQUENCE</scope>
    <source>
        <strain evidence="5">FJAT-49825</strain>
    </source>
</reference>
<dbReference type="AlphaFoldDB" id="A0A942U4X7"/>
<dbReference type="InterPro" id="IPR011711">
    <property type="entry name" value="GntR_C"/>
</dbReference>
<dbReference type="PANTHER" id="PTHR43537:SF49">
    <property type="entry name" value="TRANSCRIPTIONAL REGULATORY PROTEIN"/>
    <property type="match status" value="1"/>
</dbReference>
<sequence>MSMTKTDKVYIQLHEKIVKGVFRPGSRLVISQIAKEFNVSEIPVREVIQRLAQKGYVKLHPHAGPTVTSLTEDEVRQIFEIRANLESLATRLAIEHISNAHIKELELIIEESIGICEEENFEGYFHINETFHNSLYRHCNNQMLVKMIKDITSLAARYPIYYQDKETTQKSLNEHRQILKAVSERDGDLAEQLTKNHLLGVIPKITEIVRSMDI</sequence>
<evidence type="ECO:0000256" key="2">
    <source>
        <dbReference type="ARBA" id="ARBA00023125"/>
    </source>
</evidence>
<gene>
    <name evidence="5" type="ORF">KHA99_03855</name>
</gene>
<dbReference type="SUPFAM" id="SSF46785">
    <property type="entry name" value="Winged helix' DNA-binding domain"/>
    <property type="match status" value="1"/>
</dbReference>
<name>A0A942U4X7_9BACI</name>
<dbReference type="Pfam" id="PF07729">
    <property type="entry name" value="FCD"/>
    <property type="match status" value="1"/>
</dbReference>
<dbReference type="GO" id="GO:0003700">
    <property type="term" value="F:DNA-binding transcription factor activity"/>
    <property type="evidence" value="ECO:0007669"/>
    <property type="project" value="InterPro"/>
</dbReference>
<dbReference type="PANTHER" id="PTHR43537">
    <property type="entry name" value="TRANSCRIPTIONAL REGULATOR, GNTR FAMILY"/>
    <property type="match status" value="1"/>
</dbReference>
<dbReference type="EMBL" id="JAGYPF010000001">
    <property type="protein sequence ID" value="MBS4211594.1"/>
    <property type="molecule type" value="Genomic_DNA"/>
</dbReference>
<keyword evidence="6" id="KW-1185">Reference proteome</keyword>
<dbReference type="SMART" id="SM00895">
    <property type="entry name" value="FCD"/>
    <property type="match status" value="1"/>
</dbReference>
<dbReference type="SMART" id="SM00345">
    <property type="entry name" value="HTH_GNTR"/>
    <property type="match status" value="1"/>
</dbReference>
<dbReference type="RefSeq" id="WP_213116094.1">
    <property type="nucleotide sequence ID" value="NZ_JAGYPF010000001.1"/>
</dbReference>
<comment type="caution">
    <text evidence="5">The sequence shown here is derived from an EMBL/GenBank/DDBJ whole genome shotgun (WGS) entry which is preliminary data.</text>
</comment>
<proteinExistence type="predicted"/>
<evidence type="ECO:0000313" key="5">
    <source>
        <dbReference type="EMBL" id="MBS4211594.1"/>
    </source>
</evidence>
<dbReference type="InterPro" id="IPR008920">
    <property type="entry name" value="TF_FadR/GntR_C"/>
</dbReference>
<organism evidence="5 6">
    <name type="scientific">Neobacillus rhizophilus</name>
    <dbReference type="NCBI Taxonomy" id="2833579"/>
    <lineage>
        <taxon>Bacteria</taxon>
        <taxon>Bacillati</taxon>
        <taxon>Bacillota</taxon>
        <taxon>Bacilli</taxon>
        <taxon>Bacillales</taxon>
        <taxon>Bacillaceae</taxon>
        <taxon>Neobacillus</taxon>
    </lineage>
</organism>
<feature type="domain" description="HTH gntR-type" evidence="4">
    <location>
        <begin position="3"/>
        <end position="70"/>
    </location>
</feature>
<accession>A0A942U4X7</accession>
<evidence type="ECO:0000313" key="6">
    <source>
        <dbReference type="Proteomes" id="UP000679749"/>
    </source>
</evidence>
<dbReference type="InterPro" id="IPR000524">
    <property type="entry name" value="Tscrpt_reg_HTH_GntR"/>
</dbReference>
<keyword evidence="2" id="KW-0238">DNA-binding</keyword>
<dbReference type="GO" id="GO:0003677">
    <property type="term" value="F:DNA binding"/>
    <property type="evidence" value="ECO:0007669"/>
    <property type="project" value="UniProtKB-KW"/>
</dbReference>
<dbReference type="Gene3D" id="1.20.120.530">
    <property type="entry name" value="GntR ligand-binding domain-like"/>
    <property type="match status" value="1"/>
</dbReference>
<dbReference type="InterPro" id="IPR036388">
    <property type="entry name" value="WH-like_DNA-bd_sf"/>
</dbReference>
<dbReference type="InterPro" id="IPR036390">
    <property type="entry name" value="WH_DNA-bd_sf"/>
</dbReference>
<dbReference type="Gene3D" id="1.10.10.10">
    <property type="entry name" value="Winged helix-like DNA-binding domain superfamily/Winged helix DNA-binding domain"/>
    <property type="match status" value="1"/>
</dbReference>
<dbReference type="SUPFAM" id="SSF48008">
    <property type="entry name" value="GntR ligand-binding domain-like"/>
    <property type="match status" value="1"/>
</dbReference>
<evidence type="ECO:0000256" key="1">
    <source>
        <dbReference type="ARBA" id="ARBA00023015"/>
    </source>
</evidence>
<dbReference type="Pfam" id="PF00392">
    <property type="entry name" value="GntR"/>
    <property type="match status" value="1"/>
</dbReference>
<dbReference type="CDD" id="cd07377">
    <property type="entry name" value="WHTH_GntR"/>
    <property type="match status" value="1"/>
</dbReference>
<keyword evidence="1" id="KW-0805">Transcription regulation</keyword>